<name>A0A8H5LKJ7_9AGAR</name>
<feature type="compositionally biased region" description="Basic and acidic residues" evidence="1">
    <location>
        <begin position="297"/>
        <end position="313"/>
    </location>
</feature>
<gene>
    <name evidence="2" type="ORF">D9756_004528</name>
</gene>
<proteinExistence type="predicted"/>
<feature type="compositionally biased region" description="Low complexity" evidence="1">
    <location>
        <begin position="72"/>
        <end position="95"/>
    </location>
</feature>
<reference evidence="2 3" key="1">
    <citation type="journal article" date="2020" name="ISME J.">
        <title>Uncovering the hidden diversity of litter-decomposition mechanisms in mushroom-forming fungi.</title>
        <authorList>
            <person name="Floudas D."/>
            <person name="Bentzer J."/>
            <person name="Ahren D."/>
            <person name="Johansson T."/>
            <person name="Persson P."/>
            <person name="Tunlid A."/>
        </authorList>
    </citation>
    <scope>NUCLEOTIDE SEQUENCE [LARGE SCALE GENOMIC DNA]</scope>
    <source>
        <strain evidence="2 3">CBS 146.42</strain>
    </source>
</reference>
<accession>A0A8H5LKJ7</accession>
<feature type="compositionally biased region" description="Acidic residues" evidence="1">
    <location>
        <begin position="284"/>
        <end position="295"/>
    </location>
</feature>
<sequence>MSSTSSSPPFTQAQVEEYRQSTPWAFPVNIEDDVDMGEMVHSTPNGSAVRVGGSPVFARSSASVGVLSPQMPVGDVGVGVDRPVSGSSAGTATARSSRRSGRSGRSGRSRPPVDMEAERMEEEVRRQGSWEYSHHTTSQHGGDASASRSHSRHHSAPTGSSSVMSFAPGDRMSISTVSPERASDYAKMSMSSATPPPSDVPISTYMKRVVDLVKKVHKMPWYAGERCTVDYYPGKKGKKSGRGGGDEDSLYDRRVGHVTAVSWKSREYALWRQSHYGHVGRVGDEEEEDEGESYYDGEGRVGEEEEEGRRSESMDSATGVIEPFPFIDNNNNVQHV</sequence>
<evidence type="ECO:0000313" key="3">
    <source>
        <dbReference type="Proteomes" id="UP000559027"/>
    </source>
</evidence>
<feature type="compositionally biased region" description="Basic and acidic residues" evidence="1">
    <location>
        <begin position="111"/>
        <end position="134"/>
    </location>
</feature>
<feature type="compositionally biased region" description="Basic residues" evidence="1">
    <location>
        <begin position="96"/>
        <end position="108"/>
    </location>
</feature>
<evidence type="ECO:0000256" key="1">
    <source>
        <dbReference type="SAM" id="MobiDB-lite"/>
    </source>
</evidence>
<dbReference type="OrthoDB" id="3244156at2759"/>
<feature type="region of interest" description="Disordered" evidence="1">
    <location>
        <begin position="67"/>
        <end position="180"/>
    </location>
</feature>
<protein>
    <submittedName>
        <fullName evidence="2">Uncharacterized protein</fullName>
    </submittedName>
</protein>
<comment type="caution">
    <text evidence="2">The sequence shown here is derived from an EMBL/GenBank/DDBJ whole genome shotgun (WGS) entry which is preliminary data.</text>
</comment>
<dbReference type="Proteomes" id="UP000559027">
    <property type="component" value="Unassembled WGS sequence"/>
</dbReference>
<dbReference type="AlphaFoldDB" id="A0A8H5LKJ7"/>
<organism evidence="2 3">
    <name type="scientific">Leucocoprinus leucothites</name>
    <dbReference type="NCBI Taxonomy" id="201217"/>
    <lineage>
        <taxon>Eukaryota</taxon>
        <taxon>Fungi</taxon>
        <taxon>Dikarya</taxon>
        <taxon>Basidiomycota</taxon>
        <taxon>Agaricomycotina</taxon>
        <taxon>Agaricomycetes</taxon>
        <taxon>Agaricomycetidae</taxon>
        <taxon>Agaricales</taxon>
        <taxon>Agaricineae</taxon>
        <taxon>Agaricaceae</taxon>
        <taxon>Leucocoprinus</taxon>
    </lineage>
</organism>
<evidence type="ECO:0000313" key="2">
    <source>
        <dbReference type="EMBL" id="KAF5360488.1"/>
    </source>
</evidence>
<dbReference type="EMBL" id="JAACJO010000003">
    <property type="protein sequence ID" value="KAF5360488.1"/>
    <property type="molecule type" value="Genomic_DNA"/>
</dbReference>
<keyword evidence="3" id="KW-1185">Reference proteome</keyword>
<feature type="region of interest" description="Disordered" evidence="1">
    <location>
        <begin position="281"/>
        <end position="336"/>
    </location>
</feature>